<evidence type="ECO:0000313" key="2">
    <source>
        <dbReference type="Proteomes" id="UP000009101"/>
    </source>
</evidence>
<reference evidence="1 2" key="2">
    <citation type="journal article" date="2011" name="PLoS Genet.">
        <title>Parallel evolution of a type IV secretion system in radiating lineages of the host-restricted bacterial pathogen Bartonella.</title>
        <authorList>
            <person name="Engel P."/>
            <person name="Salzburger W."/>
            <person name="Liesch M."/>
            <person name="Chang C.C."/>
            <person name="Maruyama S."/>
            <person name="Lanz C."/>
            <person name="Calteau A."/>
            <person name="Lajus A."/>
            <person name="Medigue C."/>
            <person name="Schuster S.C."/>
            <person name="Dehio C."/>
        </authorList>
    </citation>
    <scope>NUCLEOTIDE SEQUENCE [LARGE SCALE GENOMIC DNA]</scope>
    <source>
        <strain evidence="2">CIP 104772 / 73</strain>
    </source>
</reference>
<dbReference type="KEGG" id="bcd:BARCL_0337"/>
<accession>E6YGN0</accession>
<dbReference type="AlphaFoldDB" id="E6YGN0"/>
<evidence type="ECO:0000313" key="1">
    <source>
        <dbReference type="EMBL" id="CBI76018.1"/>
    </source>
</evidence>
<dbReference type="Proteomes" id="UP000009101">
    <property type="component" value="Chromosome"/>
</dbReference>
<name>E6YGN0_BARC7</name>
<proteinExistence type="predicted"/>
<dbReference type="HOGENOM" id="CLU_3149887_0_0_5"/>
<sequence length="48" mass="5617">MRLSKPAVVIGTFSMIRPFLVHERPYKDIKIGLQDEFWNPKITVAFII</sequence>
<reference evidence="2" key="1">
    <citation type="submission" date="2009-11" db="EMBL/GenBank/DDBJ databases">
        <title>Genome sequencing of Bartonella species and comparative genomics.</title>
        <authorList>
            <person name="Engel P."/>
            <person name="Salzburger W."/>
            <person name="Marius L."/>
            <person name="Chao-Chin C."/>
            <person name="Soichi M."/>
            <person name="Christa L."/>
            <person name="Alexandra C."/>
            <person name="Aurelie L."/>
            <person name="Claudine M."/>
            <person name="Stephan S.C."/>
            <person name="Christoph D."/>
        </authorList>
    </citation>
    <scope>NUCLEOTIDE SEQUENCE [LARGE SCALE GENOMIC DNA]</scope>
    <source>
        <strain evidence="2">CIP 104772 / 73</strain>
    </source>
</reference>
<dbReference type="EMBL" id="FN645454">
    <property type="protein sequence ID" value="CBI76018.1"/>
    <property type="molecule type" value="Genomic_DNA"/>
</dbReference>
<protein>
    <submittedName>
        <fullName evidence="1">Uncharacterized protein</fullName>
    </submittedName>
</protein>
<dbReference type="STRING" id="696125.BARCL_0337"/>
<organism evidence="1 2">
    <name type="scientific">Bartonella clarridgeiae (strain CCUG 45776 / CIP 104772 / 73)</name>
    <dbReference type="NCBI Taxonomy" id="696125"/>
    <lineage>
        <taxon>Bacteria</taxon>
        <taxon>Pseudomonadati</taxon>
        <taxon>Pseudomonadota</taxon>
        <taxon>Alphaproteobacteria</taxon>
        <taxon>Hyphomicrobiales</taxon>
        <taxon>Bartonellaceae</taxon>
        <taxon>Bartonella</taxon>
    </lineage>
</organism>
<keyword evidence="2" id="KW-1185">Reference proteome</keyword>
<gene>
    <name evidence="1" type="ordered locus">BARCL_0337</name>
</gene>